<dbReference type="OrthoDB" id="554138at2759"/>
<keyword evidence="4" id="KW-1185">Reference proteome</keyword>
<feature type="chain" id="PRO_5032402382" evidence="2">
    <location>
        <begin position="29"/>
        <end position="835"/>
    </location>
</feature>
<feature type="compositionally biased region" description="Pro residues" evidence="1">
    <location>
        <begin position="222"/>
        <end position="238"/>
    </location>
</feature>
<protein>
    <submittedName>
        <fullName evidence="3">Uncharacterized protein</fullName>
    </submittedName>
</protein>
<feature type="compositionally biased region" description="Acidic residues" evidence="1">
    <location>
        <begin position="182"/>
        <end position="204"/>
    </location>
</feature>
<dbReference type="AlphaFoldDB" id="A0A836C1J8"/>
<feature type="region of interest" description="Disordered" evidence="1">
    <location>
        <begin position="160"/>
        <end position="238"/>
    </location>
</feature>
<dbReference type="EMBL" id="JAEHOE010000017">
    <property type="protein sequence ID" value="KAG2496825.1"/>
    <property type="molecule type" value="Genomic_DNA"/>
</dbReference>
<accession>A0A836C1J8</accession>
<feature type="compositionally biased region" description="Pro residues" evidence="1">
    <location>
        <begin position="168"/>
        <end position="181"/>
    </location>
</feature>
<reference evidence="3" key="1">
    <citation type="journal article" date="2020" name="bioRxiv">
        <title>Comparative genomics of Chlamydomonas.</title>
        <authorList>
            <person name="Craig R.J."/>
            <person name="Hasan A.R."/>
            <person name="Ness R.W."/>
            <person name="Keightley P.D."/>
        </authorList>
    </citation>
    <scope>NUCLEOTIDE SEQUENCE</scope>
    <source>
        <strain evidence="3">CCAP 11/70</strain>
    </source>
</reference>
<comment type="caution">
    <text evidence="3">The sequence shown here is derived from an EMBL/GenBank/DDBJ whole genome shotgun (WGS) entry which is preliminary data.</text>
</comment>
<evidence type="ECO:0000313" key="4">
    <source>
        <dbReference type="Proteomes" id="UP000612055"/>
    </source>
</evidence>
<feature type="signal peptide" evidence="2">
    <location>
        <begin position="1"/>
        <end position="28"/>
    </location>
</feature>
<evidence type="ECO:0000256" key="2">
    <source>
        <dbReference type="SAM" id="SignalP"/>
    </source>
</evidence>
<evidence type="ECO:0000256" key="1">
    <source>
        <dbReference type="SAM" id="MobiDB-lite"/>
    </source>
</evidence>
<evidence type="ECO:0000313" key="3">
    <source>
        <dbReference type="EMBL" id="KAG2496825.1"/>
    </source>
</evidence>
<name>A0A836C1J8_9CHLO</name>
<organism evidence="3 4">
    <name type="scientific">Edaphochlamys debaryana</name>
    <dbReference type="NCBI Taxonomy" id="47281"/>
    <lineage>
        <taxon>Eukaryota</taxon>
        <taxon>Viridiplantae</taxon>
        <taxon>Chlorophyta</taxon>
        <taxon>core chlorophytes</taxon>
        <taxon>Chlorophyceae</taxon>
        <taxon>CS clade</taxon>
        <taxon>Chlamydomonadales</taxon>
        <taxon>Chlamydomonadales incertae sedis</taxon>
        <taxon>Edaphochlamys</taxon>
    </lineage>
</organism>
<gene>
    <name evidence="3" type="ORF">HYH03_005231</name>
</gene>
<keyword evidence="2" id="KW-0732">Signal</keyword>
<sequence>MVCTSFSRVPPLLCVLLVASVFGPCAEAASAQSVGWLRDPRCGTSCDPVSHLCLAASTYKAWDACPAGAVEIERGEALDVNSCERSSGCHTSRACPLGNPNSLAKTYVSCEPSGCSGALKDCSKGGPAIITCCAMRTQVTCAAAFACTFGAAAAAQRRVAQDTLGSPPEFPGEPPELPPQPEEVEGPTDEPMEPPSDEPPEAPTEEPASSPDDHWHGGASPSPSPLPSPSPSPSPTPSWWPSWSPYPHGSPAPSPSPSWWSNYSPYPHYSPSPDPWGPWNPWDYDDVNTIGNRGFLKAGFWAELGSSLLGRITGSPILEFFLHQLGTAGKILGNVPIVIRWYAERWDGAIQPWVDYTLCSGSNRLELSDKVLDATEQVIRSVVVPPLKQFLFTTKTGSVVSEYMYKDLNLDVRKIDSAVNRENSVLLLEQILQGLKYLVADANGVVRDIISWIGNELLGENGRLTPEDLLNDGLQLVATLLAKTVEGAAGLGPEAGELASAFYRMEAKEADAFVNVLKWTLTQTKRYHLEYDLDQLPPQDTWAVRYAQPFYTLFPPSAPSCNAGGWNQPVSSNPVFVAALDALPALGDTLGLLRPVADYLMRVLDVLLEPLRAFWSVGRLFLGTAGKLLGLVSDVVDDSGLLYGLDYLIDFLPDSVQDATGDSLVDGAAKAGEGLIALADPLGRLPYVAEAVLDGLGALESLALLPLDAALNAGEQALGLGLGLAGQGLGALDEHRIKSPQGGASRRLLAAARKVVDREIKAVAKAEAEVAPQVVAPGSAARRLTTLSPERQQGFRDFVNSVERLRPAVANLVTALRASSQKSGKGDAVVEAASN</sequence>
<dbReference type="Proteomes" id="UP000612055">
    <property type="component" value="Unassembled WGS sequence"/>
</dbReference>
<proteinExistence type="predicted"/>